<dbReference type="PANTHER" id="PTHR14336">
    <property type="entry name" value="TANDEM PH DOMAIN CONTAINING PROTEIN"/>
    <property type="match status" value="1"/>
</dbReference>
<dbReference type="Gene3D" id="2.30.29.30">
    <property type="entry name" value="Pleckstrin-homology domain (PH domain)/Phosphotyrosine-binding domain (PTB)"/>
    <property type="match status" value="1"/>
</dbReference>
<dbReference type="RefSeq" id="XP_002673040.1">
    <property type="nucleotide sequence ID" value="XM_002672994.1"/>
</dbReference>
<sequence>MLTRNRTDSNSSDLSTGSYDSGSAGSGKENLFKQMYAQRDSISLKSGKLVKQGKTVKNWKERFFMLRRDGLYYHELTTKGQAGKLKGKISFKEIKGNPTCIQKVTVTVKNKQRSAISIELPERVYFVYSESEIEFNDWYKSIIQVLSMKDEEPASRLTPRTGTPNTPTSGTITQDIFNTKPAASPSGGSGTFGTPPLRSFDLKKASPSSASPLDYGSSPMDFKRTNSNLSDVTTSDDSDTSSYQKSLHGDLLSEFDEFGAARNSDAESVDFEQQPQQNVGPILTEDDEYNIAMSAVEIFLKKEEERTPHEQAYIIALNDYRRRLDEHARRANARPEYSLAVGTCIFLTPEKDRTISEQEYVKDVLSAFFEDQKESDKSRLLPLKIQMDIVKAAKLLKEKPENQRTEEEKQYISRVEEIQRQLNRFSLKNGLKINHSLSTLPLQLLTTEKTKEPPQHPLYHNCAIREADPQAADDEKPNLLSVEENDFLQVFIDQNNLNF</sequence>
<dbReference type="GeneID" id="8854727"/>
<feature type="region of interest" description="Disordered" evidence="1">
    <location>
        <begin position="1"/>
        <end position="26"/>
    </location>
</feature>
<accession>D2VS82</accession>
<dbReference type="VEuPathDB" id="AmoebaDB:NAEGRDRAFT_81043"/>
<dbReference type="InParanoid" id="D2VS82"/>
<proteinExistence type="predicted"/>
<dbReference type="OMA" id="NDWYKSI"/>
<dbReference type="InterPro" id="IPR001849">
    <property type="entry name" value="PH_domain"/>
</dbReference>
<name>D2VS82_NAEGR</name>
<evidence type="ECO:0000256" key="1">
    <source>
        <dbReference type="SAM" id="MobiDB-lite"/>
    </source>
</evidence>
<dbReference type="AlphaFoldDB" id="D2VS82"/>
<feature type="region of interest" description="Disordered" evidence="1">
    <location>
        <begin position="152"/>
        <end position="245"/>
    </location>
</feature>
<evidence type="ECO:0000313" key="4">
    <source>
        <dbReference type="Proteomes" id="UP000006671"/>
    </source>
</evidence>
<dbReference type="KEGG" id="ngr:NAEGRDRAFT_81043"/>
<organism evidence="4">
    <name type="scientific">Naegleria gruberi</name>
    <name type="common">Amoeba</name>
    <dbReference type="NCBI Taxonomy" id="5762"/>
    <lineage>
        <taxon>Eukaryota</taxon>
        <taxon>Discoba</taxon>
        <taxon>Heterolobosea</taxon>
        <taxon>Tetramitia</taxon>
        <taxon>Eutetramitia</taxon>
        <taxon>Vahlkampfiidae</taxon>
        <taxon>Naegleria</taxon>
    </lineage>
</organism>
<dbReference type="Proteomes" id="UP000006671">
    <property type="component" value="Unassembled WGS sequence"/>
</dbReference>
<feature type="compositionally biased region" description="Polar residues" evidence="1">
    <location>
        <begin position="158"/>
        <end position="177"/>
    </location>
</feature>
<dbReference type="Pfam" id="PF00169">
    <property type="entry name" value="PH"/>
    <property type="match status" value="1"/>
</dbReference>
<evidence type="ECO:0000313" key="3">
    <source>
        <dbReference type="EMBL" id="EFC40296.1"/>
    </source>
</evidence>
<dbReference type="SMART" id="SM00233">
    <property type="entry name" value="PH"/>
    <property type="match status" value="1"/>
</dbReference>
<dbReference type="InterPro" id="IPR011993">
    <property type="entry name" value="PH-like_dom_sf"/>
</dbReference>
<feature type="compositionally biased region" description="Low complexity" evidence="1">
    <location>
        <begin position="181"/>
        <end position="196"/>
    </location>
</feature>
<evidence type="ECO:0000259" key="2">
    <source>
        <dbReference type="PROSITE" id="PS50003"/>
    </source>
</evidence>
<gene>
    <name evidence="3" type="ORF">NAEGRDRAFT_81043</name>
</gene>
<dbReference type="InterPro" id="IPR051707">
    <property type="entry name" value="PI-Interact_SigTrans_Reg"/>
</dbReference>
<dbReference type="PROSITE" id="PS50003">
    <property type="entry name" value="PH_DOMAIN"/>
    <property type="match status" value="1"/>
</dbReference>
<reference evidence="3 4" key="1">
    <citation type="journal article" date="2010" name="Cell">
        <title>The genome of Naegleria gruberi illuminates early eukaryotic versatility.</title>
        <authorList>
            <person name="Fritz-Laylin L.K."/>
            <person name="Prochnik S.E."/>
            <person name="Ginger M.L."/>
            <person name="Dacks J.B."/>
            <person name="Carpenter M.L."/>
            <person name="Field M.C."/>
            <person name="Kuo A."/>
            <person name="Paredez A."/>
            <person name="Chapman J."/>
            <person name="Pham J."/>
            <person name="Shu S."/>
            <person name="Neupane R."/>
            <person name="Cipriano M."/>
            <person name="Mancuso J."/>
            <person name="Tu H."/>
            <person name="Salamov A."/>
            <person name="Lindquist E."/>
            <person name="Shapiro H."/>
            <person name="Lucas S."/>
            <person name="Grigoriev I.V."/>
            <person name="Cande W.Z."/>
            <person name="Fulton C."/>
            <person name="Rokhsar D.S."/>
            <person name="Dawson S.C."/>
        </authorList>
    </citation>
    <scope>NUCLEOTIDE SEQUENCE [LARGE SCALE GENOMIC DNA]</scope>
    <source>
        <strain evidence="3 4">NEG-M</strain>
    </source>
</reference>
<dbReference type="OrthoDB" id="9520114at2759"/>
<dbReference type="SUPFAM" id="SSF50729">
    <property type="entry name" value="PH domain-like"/>
    <property type="match status" value="1"/>
</dbReference>
<keyword evidence="4" id="KW-1185">Reference proteome</keyword>
<feature type="domain" description="PH" evidence="2">
    <location>
        <begin position="42"/>
        <end position="147"/>
    </location>
</feature>
<protein>
    <submittedName>
        <fullName evidence="3">Predicted protein</fullName>
    </submittedName>
</protein>
<feature type="compositionally biased region" description="Polar residues" evidence="1">
    <location>
        <begin position="8"/>
        <end position="23"/>
    </location>
</feature>
<dbReference type="EMBL" id="GG738893">
    <property type="protein sequence ID" value="EFC40296.1"/>
    <property type="molecule type" value="Genomic_DNA"/>
</dbReference>